<proteinExistence type="predicted"/>
<dbReference type="GO" id="GO:0005829">
    <property type="term" value="C:cytosol"/>
    <property type="evidence" value="ECO:0007669"/>
    <property type="project" value="TreeGrafter"/>
</dbReference>
<dbReference type="InterPro" id="IPR045864">
    <property type="entry name" value="aa-tRNA-synth_II/BPL/LPL"/>
</dbReference>
<dbReference type="AlphaFoldDB" id="A0A9N9AEL2"/>
<dbReference type="Proteomes" id="UP000789759">
    <property type="component" value="Unassembled WGS sequence"/>
</dbReference>
<reference evidence="1" key="1">
    <citation type="submission" date="2021-06" db="EMBL/GenBank/DDBJ databases">
        <authorList>
            <person name="Kallberg Y."/>
            <person name="Tangrot J."/>
            <person name="Rosling A."/>
        </authorList>
    </citation>
    <scope>NUCLEOTIDE SEQUENCE</scope>
    <source>
        <strain evidence="1">FL966</strain>
    </source>
</reference>
<dbReference type="PANTHER" id="PTHR11476:SF7">
    <property type="entry name" value="HISTIDINE--TRNA LIGASE"/>
    <property type="match status" value="1"/>
</dbReference>
<sequence>MTEEKGLDLNVADRIEEYVKLKDQLLLSNNNAKAGLNDMVLIFKYLKVFGVSDKIFLARGLDYYYTGIIYEAVTEQSGPPNEDELDETTVGVALLLQVGAMIISWTCLPVIKRQHTMCWCLHSLCNGLADGLLENRMKICSELWNAGINVCNYDQIPFVVIINCDELNHGEVRIKDMRSKKQGEDGGVS</sequence>
<dbReference type="EMBL" id="CAJVQA010001783">
    <property type="protein sequence ID" value="CAG8525859.1"/>
    <property type="molecule type" value="Genomic_DNA"/>
</dbReference>
<dbReference type="GO" id="GO:0004821">
    <property type="term" value="F:histidine-tRNA ligase activity"/>
    <property type="evidence" value="ECO:0007669"/>
    <property type="project" value="TreeGrafter"/>
</dbReference>
<dbReference type="InterPro" id="IPR036621">
    <property type="entry name" value="Anticodon-bd_dom_sf"/>
</dbReference>
<dbReference type="GO" id="GO:0005739">
    <property type="term" value="C:mitochondrion"/>
    <property type="evidence" value="ECO:0007669"/>
    <property type="project" value="TreeGrafter"/>
</dbReference>
<dbReference type="PANTHER" id="PTHR11476">
    <property type="entry name" value="HISTIDYL-TRNA SYNTHETASE"/>
    <property type="match status" value="1"/>
</dbReference>
<keyword evidence="2" id="KW-1185">Reference proteome</keyword>
<evidence type="ECO:0000313" key="1">
    <source>
        <dbReference type="EMBL" id="CAG8525859.1"/>
    </source>
</evidence>
<dbReference type="SUPFAM" id="SSF52954">
    <property type="entry name" value="Class II aaRS ABD-related"/>
    <property type="match status" value="1"/>
</dbReference>
<dbReference type="GO" id="GO:0006427">
    <property type="term" value="P:histidyl-tRNA aminoacylation"/>
    <property type="evidence" value="ECO:0007669"/>
    <property type="project" value="TreeGrafter"/>
</dbReference>
<accession>A0A9N9AEL2</accession>
<name>A0A9N9AEL2_9GLOM</name>
<dbReference type="OrthoDB" id="1906957at2759"/>
<organism evidence="1 2">
    <name type="scientific">Cetraspora pellucida</name>
    <dbReference type="NCBI Taxonomy" id="1433469"/>
    <lineage>
        <taxon>Eukaryota</taxon>
        <taxon>Fungi</taxon>
        <taxon>Fungi incertae sedis</taxon>
        <taxon>Mucoromycota</taxon>
        <taxon>Glomeromycotina</taxon>
        <taxon>Glomeromycetes</taxon>
        <taxon>Diversisporales</taxon>
        <taxon>Gigasporaceae</taxon>
        <taxon>Cetraspora</taxon>
    </lineage>
</organism>
<dbReference type="GO" id="GO:0032543">
    <property type="term" value="P:mitochondrial translation"/>
    <property type="evidence" value="ECO:0007669"/>
    <property type="project" value="TreeGrafter"/>
</dbReference>
<protein>
    <submittedName>
        <fullName evidence="1">16103_t:CDS:1</fullName>
    </submittedName>
</protein>
<dbReference type="GO" id="GO:0003723">
    <property type="term" value="F:RNA binding"/>
    <property type="evidence" value="ECO:0007669"/>
    <property type="project" value="TreeGrafter"/>
</dbReference>
<dbReference type="Gene3D" id="3.30.930.10">
    <property type="entry name" value="Bira Bifunctional Protein, Domain 2"/>
    <property type="match status" value="1"/>
</dbReference>
<gene>
    <name evidence="1" type="ORF">CPELLU_LOCUS3610</name>
</gene>
<comment type="caution">
    <text evidence="1">The sequence shown here is derived from an EMBL/GenBank/DDBJ whole genome shotgun (WGS) entry which is preliminary data.</text>
</comment>
<evidence type="ECO:0000313" key="2">
    <source>
        <dbReference type="Proteomes" id="UP000789759"/>
    </source>
</evidence>
<dbReference type="Gene3D" id="3.40.50.800">
    <property type="entry name" value="Anticodon-binding domain"/>
    <property type="match status" value="1"/>
</dbReference>